<sequence length="617" mass="67855">MAPSTDPSQWTYTDYACFLNSHGFHNLNTLNEYLQWGLQAKMSPNVRQPEFSRTMLLEFNKGSTRLSDLSDLNKLRLLLREWTRTSKEPSSPGSGQPSGRIIMVDNAAPALIDTLGGLLNIDPSFFANHIGEGGAEPCTVQGPRDQVTIDYQTAFVPVNCPKEVEGMTLSSKSNYYRRVEVIPKQPRQKVAVVRRKISIWLRSSRTQQATDPWLAVVLVDPPLSNFAAGPTSFSSTGPPQSFSVLPYQGGYVDFVEMRKPQSMQQNDYRECAHNVQYSVGNTFDELLRHWQIQARDGLFSPPLTLKPADVGAPALATIARPCLQLAAAETSNTLTFLSNILTSSSPASICTQHPIPNTTTLQRALSRTIFVDALLTTMKTSLSQTKEFACMSTAPNEHIAATYRTLLSSLHAHRSTTDATFSHLTALLTSTHTQALDRIATTSNTSRSHLSLLAVLALVYVPLSLACLIFALPSQLLPSRHYIYGFLPAAVGVALLFLLFGVRQLRQGLIRIKDRLAGGLTRKKVLAGEKFKVHRETGEKVWVNRQPTSTTEFGAGPYVTGGGPIGEEVRVAQTGTLSTPGRPSLRREQSSSSGRGSSKVRAKAKTRERKREAWDEV</sequence>
<evidence type="ECO:0000256" key="2">
    <source>
        <dbReference type="SAM" id="Phobius"/>
    </source>
</evidence>
<keyword evidence="2" id="KW-0472">Membrane</keyword>
<dbReference type="VEuPathDB" id="FungiDB:AB675_9642"/>
<accession>A0A0N1HX37</accession>
<gene>
    <name evidence="3" type="ORF">AB675_9642</name>
</gene>
<dbReference type="Proteomes" id="UP000038010">
    <property type="component" value="Unassembled WGS sequence"/>
</dbReference>
<dbReference type="AlphaFoldDB" id="A0A0N1HX37"/>
<keyword evidence="2" id="KW-0812">Transmembrane</keyword>
<keyword evidence="4" id="KW-1185">Reference proteome</keyword>
<feature type="compositionally biased region" description="Basic residues" evidence="1">
    <location>
        <begin position="598"/>
        <end position="608"/>
    </location>
</feature>
<dbReference type="OrthoDB" id="3231000at2759"/>
<dbReference type="EMBL" id="LFJN01000007">
    <property type="protein sequence ID" value="KPI42403.1"/>
    <property type="molecule type" value="Genomic_DNA"/>
</dbReference>
<organism evidence="3 4">
    <name type="scientific">Cyphellophora attinorum</name>
    <dbReference type="NCBI Taxonomy" id="1664694"/>
    <lineage>
        <taxon>Eukaryota</taxon>
        <taxon>Fungi</taxon>
        <taxon>Dikarya</taxon>
        <taxon>Ascomycota</taxon>
        <taxon>Pezizomycotina</taxon>
        <taxon>Eurotiomycetes</taxon>
        <taxon>Chaetothyriomycetidae</taxon>
        <taxon>Chaetothyriales</taxon>
        <taxon>Cyphellophoraceae</taxon>
        <taxon>Cyphellophora</taxon>
    </lineage>
</organism>
<feature type="transmembrane region" description="Helical" evidence="2">
    <location>
        <begin position="483"/>
        <end position="502"/>
    </location>
</feature>
<evidence type="ECO:0000313" key="4">
    <source>
        <dbReference type="Proteomes" id="UP000038010"/>
    </source>
</evidence>
<evidence type="ECO:0000313" key="3">
    <source>
        <dbReference type="EMBL" id="KPI42403.1"/>
    </source>
</evidence>
<evidence type="ECO:0000256" key="1">
    <source>
        <dbReference type="SAM" id="MobiDB-lite"/>
    </source>
</evidence>
<proteinExistence type="predicted"/>
<name>A0A0N1HX37_9EURO</name>
<comment type="caution">
    <text evidence="3">The sequence shown here is derived from an EMBL/GenBank/DDBJ whole genome shotgun (WGS) entry which is preliminary data.</text>
</comment>
<keyword evidence="2" id="KW-1133">Transmembrane helix</keyword>
<feature type="transmembrane region" description="Helical" evidence="2">
    <location>
        <begin position="450"/>
        <end position="471"/>
    </location>
</feature>
<reference evidence="3 4" key="1">
    <citation type="submission" date="2015-06" db="EMBL/GenBank/DDBJ databases">
        <title>Draft genome of the ant-associated black yeast Phialophora attae CBS 131958.</title>
        <authorList>
            <person name="Moreno L.F."/>
            <person name="Stielow B.J."/>
            <person name="de Hoog S."/>
            <person name="Vicente V.A."/>
            <person name="Weiss V.A."/>
            <person name="de Vries M."/>
            <person name="Cruz L.M."/>
            <person name="Souza E.M."/>
        </authorList>
    </citation>
    <scope>NUCLEOTIDE SEQUENCE [LARGE SCALE GENOMIC DNA]</scope>
    <source>
        <strain evidence="3 4">CBS 131958</strain>
    </source>
</reference>
<feature type="region of interest" description="Disordered" evidence="1">
    <location>
        <begin position="573"/>
        <end position="617"/>
    </location>
</feature>
<dbReference type="STRING" id="1664694.A0A0N1HX37"/>
<dbReference type="GeneID" id="28742075"/>
<dbReference type="RefSeq" id="XP_018002366.1">
    <property type="nucleotide sequence ID" value="XM_018150195.1"/>
</dbReference>
<protein>
    <submittedName>
        <fullName evidence="3">Uncharacterized protein</fullName>
    </submittedName>
</protein>